<dbReference type="Gene3D" id="3.40.50.1460">
    <property type="match status" value="1"/>
</dbReference>
<keyword evidence="1" id="KW-0732">Signal</keyword>
<dbReference type="GO" id="GO:0008234">
    <property type="term" value="F:cysteine-type peptidase activity"/>
    <property type="evidence" value="ECO:0007669"/>
    <property type="project" value="InterPro"/>
</dbReference>
<dbReference type="GO" id="GO:0006508">
    <property type="term" value="P:proteolysis"/>
    <property type="evidence" value="ECO:0007669"/>
    <property type="project" value="InterPro"/>
</dbReference>
<sequence>MEDRRFTFRMFSLIAFTIFAFCRAELGLLVIVPDDFEGNISPLIRWKRERGYNVLVAKLSEVGSTPTQIKSFIQARYEEAGIRYCLLVGAINKIPSFDLPGPPSGVTDYLYGCFDSDLLPEVLVGRLPASNSSELDVMVAKILSYEKSPDLSDTLWFKRALMVATSYVGGSGTPALTALEVKRELRRELLASGFLRVDTVFHPPYLTGESISSAVNRGVLFVNGRGWGNSDGWEYPRFDRTDVSSLSNGFKLPVVTSFYCATGNFNRNPCFGEVWLRAGTPSQPRGGVLFFGPSYTTTSTRWNNFLDRAVYEAIFNKGLTIAGDCFLFAKEELIKNFPLPSDSLDLRIHIQTYNILGDPTLNFWRGVPKRLSVFYPEELAVGSQRVSVETGIESCLVSFYREGEFQVVSWTNREGVAYLDLTPGAEGTATLTVGKRDYLPVQVSIPVRIKEHYVGLFSYGISQTVPGQQVLYLRVKNTGREVCHNVLGILRSDGEKVLVLDSIVNFGDIPPQETRESPPLRVSLRGDLLDKEPLSFSLLLQSDEGNFLSGFKVFARSSLFSFVSVRVDDGNNGVLEPGEEARLYIRVKNSGEEGRNIRGILRIRSNAGVMLDSLADYGFVGSGEERENLDPFSFYLLSSFSGNRDLKFVLEIKSSDTLVQRIEFLTHTGPLDLSRPYGPSFYGYYAYDESDSSFPQHPVYSWVEIDPNFGGEGTRLNLSDDGIIPINLPFTFRYFGRDFNRVSVSANGYCILGESEFKSPYNWRIPSPFSPPNLLAVFWDDFRPDTGSASGVYYYYDQRNNRFVIEWSRVHHIHGFRTRGLGELQTFQILLLDSRYYPTPTGDGEIIYQYYFVQNDDSLTGDCHNYATVGLQDPSGIDYLLLSYCGEYPSGVGVLGPNRAIKFTTNPPDTFVGIKIKGNLRFGGIPTVMRIKEFNSLLGSFSGREFVLFDPSGREIAKGSLKSAGIYFLLMRERSFLFKKKIILLK</sequence>
<protein>
    <recommendedName>
        <fullName evidence="2">Gingipain domain-containing protein</fullName>
    </recommendedName>
</protein>
<proteinExistence type="predicted"/>
<dbReference type="AlphaFoldDB" id="A0A7C3Z366"/>
<evidence type="ECO:0000256" key="1">
    <source>
        <dbReference type="ARBA" id="ARBA00022729"/>
    </source>
</evidence>
<evidence type="ECO:0000313" key="3">
    <source>
        <dbReference type="EMBL" id="HGE99338.1"/>
    </source>
</evidence>
<dbReference type="Gene3D" id="3.40.50.10390">
    <property type="entry name" value="Gingipain r, domain 1"/>
    <property type="match status" value="1"/>
</dbReference>
<accession>A0A7C3Z366</accession>
<gene>
    <name evidence="3" type="ORF">ENX07_04630</name>
</gene>
<comment type="caution">
    <text evidence="3">The sequence shown here is derived from an EMBL/GenBank/DDBJ whole genome shotgun (WGS) entry which is preliminary data.</text>
</comment>
<dbReference type="EMBL" id="DTMQ01000031">
    <property type="protein sequence ID" value="HGE99338.1"/>
    <property type="molecule type" value="Genomic_DNA"/>
</dbReference>
<dbReference type="Pfam" id="PF01364">
    <property type="entry name" value="Peptidase_C25"/>
    <property type="match status" value="1"/>
</dbReference>
<dbReference type="SUPFAM" id="SSF52129">
    <property type="entry name" value="Caspase-like"/>
    <property type="match status" value="1"/>
</dbReference>
<dbReference type="InterPro" id="IPR001769">
    <property type="entry name" value="Gingipain"/>
</dbReference>
<dbReference type="InterPro" id="IPR029030">
    <property type="entry name" value="Caspase-like_dom_sf"/>
</dbReference>
<evidence type="ECO:0000259" key="2">
    <source>
        <dbReference type="Pfam" id="PF01364"/>
    </source>
</evidence>
<dbReference type="Gene3D" id="2.60.40.10">
    <property type="entry name" value="Immunoglobulins"/>
    <property type="match status" value="1"/>
</dbReference>
<feature type="domain" description="Gingipain" evidence="2">
    <location>
        <begin position="29"/>
        <end position="362"/>
    </location>
</feature>
<reference evidence="3" key="1">
    <citation type="journal article" date="2020" name="mSystems">
        <title>Genome- and Community-Level Interaction Insights into Carbon Utilization and Element Cycling Functions of Hydrothermarchaeota in Hydrothermal Sediment.</title>
        <authorList>
            <person name="Zhou Z."/>
            <person name="Liu Y."/>
            <person name="Xu W."/>
            <person name="Pan J."/>
            <person name="Luo Z.H."/>
            <person name="Li M."/>
        </authorList>
    </citation>
    <scope>NUCLEOTIDE SEQUENCE [LARGE SCALE GENOMIC DNA]</scope>
    <source>
        <strain evidence="3">SpSt-906</strain>
    </source>
</reference>
<name>A0A7C3Z366_UNCW3</name>
<dbReference type="InterPro" id="IPR029031">
    <property type="entry name" value="Gingipain_N_sf"/>
</dbReference>
<dbReference type="InterPro" id="IPR013783">
    <property type="entry name" value="Ig-like_fold"/>
</dbReference>
<organism evidence="3">
    <name type="scientific">candidate division WOR-3 bacterium</name>
    <dbReference type="NCBI Taxonomy" id="2052148"/>
    <lineage>
        <taxon>Bacteria</taxon>
        <taxon>Bacteria division WOR-3</taxon>
    </lineage>
</organism>